<name>A0A370IES9_9NOCA</name>
<accession>A0A370IES9</accession>
<proteinExistence type="predicted"/>
<dbReference type="STRING" id="1210086.GCA_001613105_00611"/>
<organism evidence="1 2">
    <name type="scientific">Nocardia pseudobrasiliensis</name>
    <dbReference type="NCBI Taxonomy" id="45979"/>
    <lineage>
        <taxon>Bacteria</taxon>
        <taxon>Bacillati</taxon>
        <taxon>Actinomycetota</taxon>
        <taxon>Actinomycetes</taxon>
        <taxon>Mycobacteriales</taxon>
        <taxon>Nocardiaceae</taxon>
        <taxon>Nocardia</taxon>
    </lineage>
</organism>
<evidence type="ECO:0000313" key="1">
    <source>
        <dbReference type="EMBL" id="RDI69219.1"/>
    </source>
</evidence>
<protein>
    <submittedName>
        <fullName evidence="1">Uncharacterized protein</fullName>
    </submittedName>
</protein>
<dbReference type="AlphaFoldDB" id="A0A370IES9"/>
<evidence type="ECO:0000313" key="2">
    <source>
        <dbReference type="Proteomes" id="UP000254869"/>
    </source>
</evidence>
<comment type="caution">
    <text evidence="1">The sequence shown here is derived from an EMBL/GenBank/DDBJ whole genome shotgun (WGS) entry which is preliminary data.</text>
</comment>
<reference evidence="1 2" key="1">
    <citation type="submission" date="2018-07" db="EMBL/GenBank/DDBJ databases">
        <title>Genomic Encyclopedia of Type Strains, Phase IV (KMG-IV): sequencing the most valuable type-strain genomes for metagenomic binning, comparative biology and taxonomic classification.</title>
        <authorList>
            <person name="Goeker M."/>
        </authorList>
    </citation>
    <scope>NUCLEOTIDE SEQUENCE [LARGE SCALE GENOMIC DNA]</scope>
    <source>
        <strain evidence="1 2">DSM 44290</strain>
    </source>
</reference>
<keyword evidence="2" id="KW-1185">Reference proteome</keyword>
<dbReference type="EMBL" id="QQBC01000001">
    <property type="protein sequence ID" value="RDI69219.1"/>
    <property type="molecule type" value="Genomic_DNA"/>
</dbReference>
<dbReference type="Proteomes" id="UP000254869">
    <property type="component" value="Unassembled WGS sequence"/>
</dbReference>
<sequence>MIKNVLGVTAYPLERSLRQIMCTVDALVTTTVMPVLFRSKAVVSQRLNSRK</sequence>
<gene>
    <name evidence="1" type="ORF">DFR76_101757</name>
</gene>